<dbReference type="InterPro" id="IPR013694">
    <property type="entry name" value="VIT"/>
</dbReference>
<dbReference type="InterPro" id="IPR036465">
    <property type="entry name" value="vWFA_dom_sf"/>
</dbReference>
<accession>A0A1M3KXN3</accession>
<gene>
    <name evidence="3" type="ORF">BGO89_11640</name>
</gene>
<evidence type="ECO:0008006" key="5">
    <source>
        <dbReference type="Google" id="ProtNLM"/>
    </source>
</evidence>
<sequence>MLFMALSTQAGAVGSLFVRPLNSSSTYANAEIRSYDAKVTIQDHIAETHVDQVFVNTMGAAVEATFIFPLPAGAVITDMYYWFNSVRYKASVRERKEAQAAYDAQIRRLIDPALLQEIGDNVFKLNIAPINPRSDVRVEITYTEFLPYDEGVVSYKHLLRTTGVSPVPLQRVSLLTTITAASEIRSVTTSFMNETMDGVERVNARSFRCTFGDENYVPTKDYTIRIRAERNGVDVGVLTYVPVEADSFGQDAFYATWVTSPDSNASVLPRSAVFVADVSSSMEGTRMEQLRTALMAFLDNLTPQDKFNIVFFSTNVVPFSPDVVDATPGNIEEARAFVRSRSAKGLTNISGGLREALRMTYDEGRAKVVVFLTDGQPSWGELNEAAILDSMVAWNTQRVRLFPIGIGAEPSAGLLNGMARVTNGFVTMVASDDSIAVLAARHIRRISLPYMSGLHLYYGTLDNYDIYPEILPDVYVGGRVLQVGRYRAGGLYPVTLTGSTSDVPFTIGNDVVFGDPARSNKAIARLWAREKIDALIEEITRVGERKELVDAIIDLSIRFNILTKYTALYADPNDPGGQPTTIPGEHGERPIETLSLAVSPNPSSDVVTATVTTTEQARGRRMRVTIHDALGRSIAVLYDDSVKDLVTRLTWTVQTIAGGRAAAGMYHAVVEVDGNRTSASFIILP</sequence>
<comment type="caution">
    <text evidence="3">The sequence shown here is derived from an EMBL/GenBank/DDBJ whole genome shotgun (WGS) entry which is preliminary data.</text>
</comment>
<dbReference type="SMART" id="SM00609">
    <property type="entry name" value="VIT"/>
    <property type="match status" value="1"/>
</dbReference>
<name>A0A1M3KXN3_9BACT</name>
<dbReference type="PROSITE" id="PS51468">
    <property type="entry name" value="VIT"/>
    <property type="match status" value="1"/>
</dbReference>
<protein>
    <recommendedName>
        <fullName evidence="5">VWFA domain-containing protein</fullName>
    </recommendedName>
</protein>
<dbReference type="Gene3D" id="3.40.50.410">
    <property type="entry name" value="von Willebrand factor, type A domain"/>
    <property type="match status" value="1"/>
</dbReference>
<dbReference type="PANTHER" id="PTHR45737:SF6">
    <property type="entry name" value="VON WILLEBRAND FACTOR A DOMAIN-CONTAINING PROTEIN 5A"/>
    <property type="match status" value="1"/>
</dbReference>
<evidence type="ECO:0000259" key="1">
    <source>
        <dbReference type="PROSITE" id="PS50234"/>
    </source>
</evidence>
<dbReference type="SMART" id="SM00327">
    <property type="entry name" value="VWA"/>
    <property type="match status" value="1"/>
</dbReference>
<dbReference type="PANTHER" id="PTHR45737">
    <property type="entry name" value="VON WILLEBRAND FACTOR A DOMAIN-CONTAINING PROTEIN 5A"/>
    <property type="match status" value="1"/>
</dbReference>
<dbReference type="AlphaFoldDB" id="A0A1M3KXN3"/>
<evidence type="ECO:0000313" key="4">
    <source>
        <dbReference type="Proteomes" id="UP000184233"/>
    </source>
</evidence>
<dbReference type="Pfam" id="PF08487">
    <property type="entry name" value="VIT"/>
    <property type="match status" value="1"/>
</dbReference>
<organism evidence="3 4">
    <name type="scientific">Candidatus Kapaibacterium thiocyanatum</name>
    <dbReference type="NCBI Taxonomy" id="1895771"/>
    <lineage>
        <taxon>Bacteria</taxon>
        <taxon>Pseudomonadati</taxon>
        <taxon>Candidatus Kapaibacteriota</taxon>
        <taxon>Candidatus Kapaibacteriia</taxon>
        <taxon>Candidatus Kapaibacteriales</taxon>
        <taxon>Candidatus Kapaibacteriaceae</taxon>
        <taxon>Candidatus Kapaibacterium</taxon>
    </lineage>
</organism>
<dbReference type="SUPFAM" id="SSF53300">
    <property type="entry name" value="vWA-like"/>
    <property type="match status" value="1"/>
</dbReference>
<dbReference type="InterPro" id="IPR002035">
    <property type="entry name" value="VWF_A"/>
</dbReference>
<reference evidence="3 4" key="1">
    <citation type="submission" date="2016-09" db="EMBL/GenBank/DDBJ databases">
        <title>Genome-resolved meta-omics ties microbial dynamics to process performance in biotechnology for thiocyanate degradation.</title>
        <authorList>
            <person name="Kantor R.S."/>
            <person name="Huddy R.J."/>
            <person name="Iyer R."/>
            <person name="Thomas B.C."/>
            <person name="Brown C.T."/>
            <person name="Anantharaman K."/>
            <person name="Tringe S."/>
            <person name="Hettich R.L."/>
            <person name="Harrison S.T."/>
            <person name="Banfield J.F."/>
        </authorList>
    </citation>
    <scope>NUCLEOTIDE SEQUENCE [LARGE SCALE GENOMIC DNA]</scope>
    <source>
        <strain evidence="3">59-99</strain>
    </source>
</reference>
<feature type="domain" description="VWFA" evidence="1">
    <location>
        <begin position="271"/>
        <end position="446"/>
    </location>
</feature>
<feature type="domain" description="VIT" evidence="2">
    <location>
        <begin position="16"/>
        <end position="144"/>
    </location>
</feature>
<dbReference type="Pfam" id="PF13768">
    <property type="entry name" value="VWA_3"/>
    <property type="match status" value="1"/>
</dbReference>
<dbReference type="Proteomes" id="UP000184233">
    <property type="component" value="Unassembled WGS sequence"/>
</dbReference>
<dbReference type="PROSITE" id="PS50234">
    <property type="entry name" value="VWFA"/>
    <property type="match status" value="1"/>
</dbReference>
<evidence type="ECO:0000259" key="2">
    <source>
        <dbReference type="PROSITE" id="PS51468"/>
    </source>
</evidence>
<evidence type="ECO:0000313" key="3">
    <source>
        <dbReference type="EMBL" id="OJX57147.1"/>
    </source>
</evidence>
<proteinExistence type="predicted"/>
<dbReference type="EMBL" id="MKVH01000024">
    <property type="protein sequence ID" value="OJX57147.1"/>
    <property type="molecule type" value="Genomic_DNA"/>
</dbReference>
<dbReference type="STRING" id="1895771.BGO89_11640"/>